<sequence>MTLSKRSFQLCGALLVLGLLLLGLWLPQSDTTSISYLAVNHTPKPIDSIAINDQGGILNVPAMGGGGGVVCCVTVPSQWRPGLTAKISWLQGGHFQRDASGNVVLKNGDKVFVEGTWKSRTVPIPEYQHKDMEHFDIHFLANDQVLVKLSALYPEHPSYRPAYPQEPKDASQ</sequence>
<organism evidence="1 2">
    <name type="scientific">Paludibacterium purpuratum</name>
    <dbReference type="NCBI Taxonomy" id="1144873"/>
    <lineage>
        <taxon>Bacteria</taxon>
        <taxon>Pseudomonadati</taxon>
        <taxon>Pseudomonadota</taxon>
        <taxon>Betaproteobacteria</taxon>
        <taxon>Neisseriales</taxon>
        <taxon>Chromobacteriaceae</taxon>
        <taxon>Paludibacterium</taxon>
    </lineage>
</organism>
<dbReference type="AlphaFoldDB" id="A0A4R7B609"/>
<dbReference type="RefSeq" id="WP_133680490.1">
    <property type="nucleotide sequence ID" value="NZ_SNZP01000006.1"/>
</dbReference>
<dbReference type="InterPro" id="IPR021733">
    <property type="entry name" value="DUF3304"/>
</dbReference>
<protein>
    <submittedName>
        <fullName evidence="1">Uncharacterized protein DUF3304</fullName>
    </submittedName>
</protein>
<accession>A0A4R7B609</accession>
<dbReference type="Proteomes" id="UP000295611">
    <property type="component" value="Unassembled WGS sequence"/>
</dbReference>
<reference evidence="1 2" key="1">
    <citation type="submission" date="2019-03" db="EMBL/GenBank/DDBJ databases">
        <title>Genomic Encyclopedia of Type Strains, Phase III (KMG-III): the genomes of soil and plant-associated and newly described type strains.</title>
        <authorList>
            <person name="Whitman W."/>
        </authorList>
    </citation>
    <scope>NUCLEOTIDE SEQUENCE [LARGE SCALE GENOMIC DNA]</scope>
    <source>
        <strain evidence="1 2">CECT 8976</strain>
    </source>
</reference>
<proteinExistence type="predicted"/>
<name>A0A4R7B609_9NEIS</name>
<keyword evidence="2" id="KW-1185">Reference proteome</keyword>
<evidence type="ECO:0000313" key="2">
    <source>
        <dbReference type="Proteomes" id="UP000295611"/>
    </source>
</evidence>
<dbReference type="Pfam" id="PF11745">
    <property type="entry name" value="DUF3304"/>
    <property type="match status" value="1"/>
</dbReference>
<comment type="caution">
    <text evidence="1">The sequence shown here is derived from an EMBL/GenBank/DDBJ whole genome shotgun (WGS) entry which is preliminary data.</text>
</comment>
<gene>
    <name evidence="1" type="ORF">DFP86_106247</name>
</gene>
<evidence type="ECO:0000313" key="1">
    <source>
        <dbReference type="EMBL" id="TDR80104.1"/>
    </source>
</evidence>
<dbReference type="EMBL" id="SNZP01000006">
    <property type="protein sequence ID" value="TDR80104.1"/>
    <property type="molecule type" value="Genomic_DNA"/>
</dbReference>
<dbReference type="OrthoDB" id="8854364at2"/>